<proteinExistence type="predicted"/>
<dbReference type="InterPro" id="IPR010730">
    <property type="entry name" value="HET"/>
</dbReference>
<evidence type="ECO:0000259" key="1">
    <source>
        <dbReference type="Pfam" id="PF06985"/>
    </source>
</evidence>
<keyword evidence="3" id="KW-1185">Reference proteome</keyword>
<gene>
    <name evidence="2" type="ORF">FHL15_007015</name>
</gene>
<dbReference type="Pfam" id="PF06985">
    <property type="entry name" value="HET"/>
    <property type="match status" value="1"/>
</dbReference>
<sequence length="546" mass="61386">MTSHRWAPGNRYGQHEGPLYVALSYTWGRWRLGDDEAPEVPMLPVNGIDWSIPRVSPEAFQTGEMATVLRSICDLASRLTSVEHVWLDVACIDQRTNSPEMAAEIGRQAKIFKDAYQAFIWLFKHDSATVDSMHREKTEQEGNWPFEYDRDLGVTLVTEDYVDFLWSDPWFSSLWTLQEAHLRPDAKLLTREGKVWAYDGVRGDGEVSIPLDSILVSIQATYDVVATGIDGLASQHDRLHYDKLLAALENSGLLSMNFHCPTSLLAMSAFRQVSRTEDRVYGIMQVFDLRVGKSRPGADVQREYRLEELEDELGAELNAVDPMLGQMHVYASRPIPGKGWRIGPESRAATSIHLSYNSRTSKATTVPLARMSTTILKDAGVTWGVFEGVRVPLALLYKIWLAMADGHDWPQYFHPFAIAVDCVQNYDGLSATSQSKNDEWDVICKVVKAHSDADILLLGHHIDIPKKSGFLMDTISIEDDVFSDAVGLIVVPYPLGDYSQGPVYRRIAVCSWKLHPEHSMLAFTDDLKMLLRGEGEHWAPSKIVFG</sequence>
<protein>
    <recommendedName>
        <fullName evidence="1">Heterokaryon incompatibility domain-containing protein</fullName>
    </recommendedName>
</protein>
<dbReference type="AlphaFoldDB" id="A0A553HW31"/>
<reference evidence="3" key="1">
    <citation type="submission" date="2019-06" db="EMBL/GenBank/DDBJ databases">
        <title>Draft genome sequence of the griseofulvin-producing fungus Xylaria cubensis strain G536.</title>
        <authorList>
            <person name="Mead M.E."/>
            <person name="Raja H.A."/>
            <person name="Steenwyk J.L."/>
            <person name="Knowles S.L."/>
            <person name="Oberlies N.H."/>
            <person name="Rokas A."/>
        </authorList>
    </citation>
    <scope>NUCLEOTIDE SEQUENCE [LARGE SCALE GENOMIC DNA]</scope>
    <source>
        <strain evidence="3">G536</strain>
    </source>
</reference>
<feature type="domain" description="Heterokaryon incompatibility" evidence="1">
    <location>
        <begin position="20"/>
        <end position="179"/>
    </location>
</feature>
<dbReference type="Proteomes" id="UP000319160">
    <property type="component" value="Unassembled WGS sequence"/>
</dbReference>
<dbReference type="PANTHER" id="PTHR24148:SF64">
    <property type="entry name" value="HETEROKARYON INCOMPATIBILITY DOMAIN-CONTAINING PROTEIN"/>
    <property type="match status" value="1"/>
</dbReference>
<dbReference type="InterPro" id="IPR052895">
    <property type="entry name" value="HetReg/Transcr_Mod"/>
</dbReference>
<comment type="caution">
    <text evidence="2">The sequence shown here is derived from an EMBL/GenBank/DDBJ whole genome shotgun (WGS) entry which is preliminary data.</text>
</comment>
<dbReference type="OrthoDB" id="2157530at2759"/>
<evidence type="ECO:0000313" key="3">
    <source>
        <dbReference type="Proteomes" id="UP000319160"/>
    </source>
</evidence>
<evidence type="ECO:0000313" key="2">
    <source>
        <dbReference type="EMBL" id="TRX92148.1"/>
    </source>
</evidence>
<dbReference type="EMBL" id="VFLP01000039">
    <property type="protein sequence ID" value="TRX92148.1"/>
    <property type="molecule type" value="Genomic_DNA"/>
</dbReference>
<organism evidence="2 3">
    <name type="scientific">Xylaria flabelliformis</name>
    <dbReference type="NCBI Taxonomy" id="2512241"/>
    <lineage>
        <taxon>Eukaryota</taxon>
        <taxon>Fungi</taxon>
        <taxon>Dikarya</taxon>
        <taxon>Ascomycota</taxon>
        <taxon>Pezizomycotina</taxon>
        <taxon>Sordariomycetes</taxon>
        <taxon>Xylariomycetidae</taxon>
        <taxon>Xylariales</taxon>
        <taxon>Xylariaceae</taxon>
        <taxon>Xylaria</taxon>
    </lineage>
</organism>
<accession>A0A553HW31</accession>
<name>A0A553HW31_9PEZI</name>
<dbReference type="PANTHER" id="PTHR24148">
    <property type="entry name" value="ANKYRIN REPEAT DOMAIN-CONTAINING PROTEIN 39 HOMOLOG-RELATED"/>
    <property type="match status" value="1"/>
</dbReference>